<evidence type="ECO:0000313" key="1">
    <source>
        <dbReference type="EMBL" id="RNA07968.1"/>
    </source>
</evidence>
<name>A0A3M7QAF4_BRAPC</name>
<dbReference type="Proteomes" id="UP000276133">
    <property type="component" value="Unassembled WGS sequence"/>
</dbReference>
<dbReference type="EMBL" id="REGN01006892">
    <property type="protein sequence ID" value="RNA07968.1"/>
    <property type="molecule type" value="Genomic_DNA"/>
</dbReference>
<organism evidence="1 2">
    <name type="scientific">Brachionus plicatilis</name>
    <name type="common">Marine rotifer</name>
    <name type="synonym">Brachionus muelleri</name>
    <dbReference type="NCBI Taxonomy" id="10195"/>
    <lineage>
        <taxon>Eukaryota</taxon>
        <taxon>Metazoa</taxon>
        <taxon>Spiralia</taxon>
        <taxon>Gnathifera</taxon>
        <taxon>Rotifera</taxon>
        <taxon>Eurotatoria</taxon>
        <taxon>Monogononta</taxon>
        <taxon>Pseudotrocha</taxon>
        <taxon>Ploima</taxon>
        <taxon>Brachionidae</taxon>
        <taxon>Brachionus</taxon>
    </lineage>
</organism>
<comment type="caution">
    <text evidence="1">The sequence shown here is derived from an EMBL/GenBank/DDBJ whole genome shotgun (WGS) entry which is preliminary data.</text>
</comment>
<proteinExistence type="predicted"/>
<gene>
    <name evidence="1" type="ORF">BpHYR1_002188</name>
</gene>
<sequence length="66" mass="7854">MDSKRILYNKYVKENAGEFKKEPYYIPSGQVLTEIDVLKQLEEEENLKNQIFTPYNGKKIIFLIKI</sequence>
<dbReference type="AlphaFoldDB" id="A0A3M7QAF4"/>
<reference evidence="1 2" key="1">
    <citation type="journal article" date="2018" name="Sci. Rep.">
        <title>Genomic signatures of local adaptation to the degree of environmental predictability in rotifers.</title>
        <authorList>
            <person name="Franch-Gras L."/>
            <person name="Hahn C."/>
            <person name="Garcia-Roger E.M."/>
            <person name="Carmona M.J."/>
            <person name="Serra M."/>
            <person name="Gomez A."/>
        </authorList>
    </citation>
    <scope>NUCLEOTIDE SEQUENCE [LARGE SCALE GENOMIC DNA]</scope>
    <source>
        <strain evidence="1">HYR1</strain>
    </source>
</reference>
<evidence type="ECO:0000313" key="2">
    <source>
        <dbReference type="Proteomes" id="UP000276133"/>
    </source>
</evidence>
<keyword evidence="2" id="KW-1185">Reference proteome</keyword>
<accession>A0A3M7QAF4</accession>
<protein>
    <submittedName>
        <fullName evidence="1">Uncharacterized protein</fullName>
    </submittedName>
</protein>